<dbReference type="Pfam" id="PF12826">
    <property type="entry name" value="HHH_2"/>
    <property type="match status" value="1"/>
</dbReference>
<dbReference type="Pfam" id="PF01653">
    <property type="entry name" value="DNA_ligase_aden"/>
    <property type="match status" value="1"/>
</dbReference>
<dbReference type="GO" id="GO:0003677">
    <property type="term" value="F:DNA binding"/>
    <property type="evidence" value="ECO:0007669"/>
    <property type="project" value="InterPro"/>
</dbReference>
<name>A0A2H0WL78_9BACT</name>
<dbReference type="Pfam" id="PF03119">
    <property type="entry name" value="DNA_ligase_ZBD"/>
    <property type="match status" value="1"/>
</dbReference>
<evidence type="ECO:0000256" key="13">
    <source>
        <dbReference type="ARBA" id="ARBA00060881"/>
    </source>
</evidence>
<comment type="similarity">
    <text evidence="13 14">Belongs to the NAD-dependent DNA ligase family. LigA subfamily.</text>
</comment>
<evidence type="ECO:0000259" key="16">
    <source>
        <dbReference type="PROSITE" id="PS50172"/>
    </source>
</evidence>
<comment type="cofactor">
    <cofactor evidence="14">
        <name>Mg(2+)</name>
        <dbReference type="ChEBI" id="CHEBI:18420"/>
    </cofactor>
    <cofactor evidence="14">
        <name>Mn(2+)</name>
        <dbReference type="ChEBI" id="CHEBI:29035"/>
    </cofactor>
</comment>
<proteinExistence type="inferred from homology"/>
<keyword evidence="4 14" id="KW-0436">Ligase</keyword>
<dbReference type="Pfam" id="PF14520">
    <property type="entry name" value="HHH_5"/>
    <property type="match status" value="1"/>
</dbReference>
<evidence type="ECO:0000256" key="6">
    <source>
        <dbReference type="ARBA" id="ARBA00022723"/>
    </source>
</evidence>
<dbReference type="SUPFAM" id="SSF52113">
    <property type="entry name" value="BRCT domain"/>
    <property type="match status" value="1"/>
</dbReference>
<comment type="function">
    <text evidence="1 14">DNA ligase that catalyzes the formation of phosphodiester linkages between 5'-phosphoryl and 3'-hydroxyl groups in double-stranded DNA using NAD as a coenzyme and as the energy source for the reaction. It is essential for DNA replication and repair of damaged DNA.</text>
</comment>
<dbReference type="SUPFAM" id="SSF56091">
    <property type="entry name" value="DNA ligase/mRNA capping enzyme, catalytic domain"/>
    <property type="match status" value="1"/>
</dbReference>
<keyword evidence="6 14" id="KW-0479">Metal-binding</keyword>
<dbReference type="FunFam" id="1.10.287.610:FF:000002">
    <property type="entry name" value="DNA ligase"/>
    <property type="match status" value="1"/>
</dbReference>
<dbReference type="InterPro" id="IPR033136">
    <property type="entry name" value="DNA_ligase_CS"/>
</dbReference>
<comment type="caution">
    <text evidence="17">The sequence shown here is derived from an EMBL/GenBank/DDBJ whole genome shotgun (WGS) entry which is preliminary data.</text>
</comment>
<feature type="binding site" evidence="14">
    <location>
        <position position="294"/>
    </location>
    <ligand>
        <name>NAD(+)</name>
        <dbReference type="ChEBI" id="CHEBI:57540"/>
    </ligand>
</feature>
<accession>A0A2H0WL78</accession>
<dbReference type="Proteomes" id="UP000230353">
    <property type="component" value="Unassembled WGS sequence"/>
</dbReference>
<keyword evidence="8 14" id="KW-0862">Zinc</keyword>
<feature type="active site" description="N6-AMP-lysine intermediate" evidence="14">
    <location>
        <position position="115"/>
    </location>
</feature>
<evidence type="ECO:0000256" key="1">
    <source>
        <dbReference type="ARBA" id="ARBA00004067"/>
    </source>
</evidence>
<keyword evidence="7 14" id="KW-0227">DNA damage</keyword>
<dbReference type="Gene3D" id="6.20.10.30">
    <property type="match status" value="1"/>
</dbReference>
<feature type="binding site" evidence="14">
    <location>
        <position position="388"/>
    </location>
    <ligand>
        <name>Zn(2+)</name>
        <dbReference type="ChEBI" id="CHEBI:29105"/>
    </ligand>
</feature>
<dbReference type="NCBIfam" id="NF005932">
    <property type="entry name" value="PRK07956.1"/>
    <property type="match status" value="1"/>
</dbReference>
<dbReference type="SMART" id="SM00278">
    <property type="entry name" value="HhH1"/>
    <property type="match status" value="4"/>
</dbReference>
<dbReference type="NCBIfam" id="TIGR00575">
    <property type="entry name" value="dnlj"/>
    <property type="match status" value="1"/>
</dbReference>
<dbReference type="GO" id="GO:0046872">
    <property type="term" value="F:metal ion binding"/>
    <property type="evidence" value="ECO:0007669"/>
    <property type="project" value="UniProtKB-KW"/>
</dbReference>
<keyword evidence="11 14" id="KW-0234">DNA repair</keyword>
<evidence type="ECO:0000256" key="12">
    <source>
        <dbReference type="ARBA" id="ARBA00034005"/>
    </source>
</evidence>
<dbReference type="EMBL" id="PEZL01000026">
    <property type="protein sequence ID" value="PIS13422.1"/>
    <property type="molecule type" value="Genomic_DNA"/>
</dbReference>
<dbReference type="Pfam" id="PF03120">
    <property type="entry name" value="OB_DNA_ligase"/>
    <property type="match status" value="1"/>
</dbReference>
<dbReference type="CDD" id="cd17748">
    <property type="entry name" value="BRCT_DNA_ligase_like"/>
    <property type="match status" value="1"/>
</dbReference>
<dbReference type="InterPro" id="IPR004150">
    <property type="entry name" value="NAD_DNA_ligase_OB"/>
</dbReference>
<protein>
    <recommendedName>
        <fullName evidence="3 14">DNA ligase</fullName>
        <ecNumber evidence="2 14">6.5.1.2</ecNumber>
    </recommendedName>
    <alternativeName>
        <fullName evidence="14">Polydeoxyribonucleotide synthase [NAD(+)]</fullName>
    </alternativeName>
</protein>
<feature type="binding site" evidence="14">
    <location>
        <position position="170"/>
    </location>
    <ligand>
        <name>NAD(+)</name>
        <dbReference type="ChEBI" id="CHEBI:57540"/>
    </ligand>
</feature>
<feature type="domain" description="BRCT" evidence="16">
    <location>
        <begin position="569"/>
        <end position="646"/>
    </location>
</feature>
<dbReference type="AlphaFoldDB" id="A0A2H0WL78"/>
<dbReference type="Gene3D" id="1.10.287.610">
    <property type="entry name" value="Helix hairpin bin"/>
    <property type="match status" value="1"/>
</dbReference>
<dbReference type="InterPro" id="IPR013840">
    <property type="entry name" value="DNAligase_N"/>
</dbReference>
<evidence type="ECO:0000256" key="2">
    <source>
        <dbReference type="ARBA" id="ARBA00012722"/>
    </source>
</evidence>
<gene>
    <name evidence="14" type="primary">ligA</name>
    <name evidence="17" type="ORF">COT67_01850</name>
</gene>
<dbReference type="SUPFAM" id="SSF47781">
    <property type="entry name" value="RuvA domain 2-like"/>
    <property type="match status" value="1"/>
</dbReference>
<evidence type="ECO:0000256" key="10">
    <source>
        <dbReference type="ARBA" id="ARBA00023027"/>
    </source>
</evidence>
<evidence type="ECO:0000256" key="11">
    <source>
        <dbReference type="ARBA" id="ARBA00023204"/>
    </source>
</evidence>
<dbReference type="SMART" id="SM00532">
    <property type="entry name" value="LIGANc"/>
    <property type="match status" value="1"/>
</dbReference>
<feature type="binding site" evidence="14">
    <location>
        <begin position="83"/>
        <end position="84"/>
    </location>
    <ligand>
        <name>NAD(+)</name>
        <dbReference type="ChEBI" id="CHEBI:57540"/>
    </ligand>
</feature>
<feature type="binding site" evidence="14">
    <location>
        <position position="391"/>
    </location>
    <ligand>
        <name>Zn(2+)</name>
        <dbReference type="ChEBI" id="CHEBI:29105"/>
    </ligand>
</feature>
<evidence type="ECO:0000256" key="4">
    <source>
        <dbReference type="ARBA" id="ARBA00022598"/>
    </source>
</evidence>
<dbReference type="InterPro" id="IPR012340">
    <property type="entry name" value="NA-bd_OB-fold"/>
</dbReference>
<dbReference type="Gene3D" id="3.40.50.10190">
    <property type="entry name" value="BRCT domain"/>
    <property type="match status" value="1"/>
</dbReference>
<dbReference type="Gene3D" id="2.40.50.140">
    <property type="entry name" value="Nucleic acid-binding proteins"/>
    <property type="match status" value="1"/>
</dbReference>
<feature type="binding site" evidence="14">
    <location>
        <position position="136"/>
    </location>
    <ligand>
        <name>NAD(+)</name>
        <dbReference type="ChEBI" id="CHEBI:57540"/>
    </ligand>
</feature>
<dbReference type="GO" id="GO:0006260">
    <property type="term" value="P:DNA replication"/>
    <property type="evidence" value="ECO:0007669"/>
    <property type="project" value="UniProtKB-KW"/>
</dbReference>
<dbReference type="PIRSF" id="PIRSF001604">
    <property type="entry name" value="LigA"/>
    <property type="match status" value="1"/>
</dbReference>
<dbReference type="Gene3D" id="3.30.470.30">
    <property type="entry name" value="DNA ligase/mRNA capping enzyme"/>
    <property type="match status" value="1"/>
</dbReference>
<organism evidence="17 18">
    <name type="scientific">Candidatus Tagabacteria bacterium CG09_land_8_20_14_0_10_41_14</name>
    <dbReference type="NCBI Taxonomy" id="1975021"/>
    <lineage>
        <taxon>Bacteria</taxon>
        <taxon>Candidatus Tagaibacteriota</taxon>
    </lineage>
</organism>
<sequence length="646" mass="72308">MNKKQVKKRIEKLKKLINHYSYQYHVLDKPVVSDAAWDSLKKELADLEKESPEFITPDSPTQRVSGKALSKFKKVKHEQPMLSLQDAFSFEEIKDWETRLKRLTAKKIDYYAELKIDGLAVSLIYKKGVLFRGSTRGDGRVGEDVTQNLKTINSIPLRLREEVDCEIRGEAFISKKNFKSFSKKYANPRNLAAGSIRQLDSGITASRHLDFMAWQLLGADKQDKESEKLIKLGVKPVPGKYCGDLSVVKEYFESIKRDELEYEIDGLVVSINDNHLMKELGVAGKSPRGAIAWKFPSREATTIVNDVRIQVGRTGVLTPVAILEPVKIGGVTISRATLHNKEEIKKLGLKIGDTVIVGRAGDVIPYVKKVLKELRAGNEKNFVMPSKCPMCGKPVEEDKGGILFKCVNLKCPARQRRRLYYFSSKSAFDIEGLGPKIISALLDNDLIQDAADIFDLKEGDLLPLERFAEKSAENLVEAIQKSREITLPRLIIALGIHHVGEETAADLAETFGSMEKFKKAGEEELTQIRDIGPVVAQSIHGWFNDEYNKKFLERLLGCVEVAPQYVRTGKNKKFAGKSFVLTGSLESMARTEAKEHIRKLGGNVNSSVSKETDYVVAGSEPGSKYAQAKKLGVKIISETEFKKMIK</sequence>
<evidence type="ECO:0000256" key="15">
    <source>
        <dbReference type="RuleBase" id="RU000618"/>
    </source>
</evidence>
<dbReference type="GO" id="GO:0003911">
    <property type="term" value="F:DNA ligase (NAD+) activity"/>
    <property type="evidence" value="ECO:0007669"/>
    <property type="project" value="UniProtKB-UniRule"/>
</dbReference>
<dbReference type="PANTHER" id="PTHR23389:SF9">
    <property type="entry name" value="DNA LIGASE"/>
    <property type="match status" value="1"/>
</dbReference>
<dbReference type="EC" id="6.5.1.2" evidence="2 14"/>
<reference evidence="18" key="1">
    <citation type="submission" date="2017-09" db="EMBL/GenBank/DDBJ databases">
        <title>Depth-based differentiation of microbial function through sediment-hosted aquifers and enrichment of novel symbionts in the deep terrestrial subsurface.</title>
        <authorList>
            <person name="Probst A.J."/>
            <person name="Ladd B."/>
            <person name="Jarett J.K."/>
            <person name="Geller-Mcgrath D.E."/>
            <person name="Sieber C.M.K."/>
            <person name="Emerson J.B."/>
            <person name="Anantharaman K."/>
            <person name="Thomas B.C."/>
            <person name="Malmstrom R."/>
            <person name="Stieglmeier M."/>
            <person name="Klingl A."/>
            <person name="Woyke T."/>
            <person name="Ryan C.M."/>
            <person name="Banfield J.F."/>
        </authorList>
    </citation>
    <scope>NUCLEOTIDE SEQUENCE [LARGE SCALE GENOMIC DNA]</scope>
</reference>
<evidence type="ECO:0000313" key="17">
    <source>
        <dbReference type="EMBL" id="PIS13422.1"/>
    </source>
</evidence>
<dbReference type="PROSITE" id="PS01056">
    <property type="entry name" value="DNA_LIGASE_N2"/>
    <property type="match status" value="1"/>
</dbReference>
<evidence type="ECO:0000256" key="9">
    <source>
        <dbReference type="ARBA" id="ARBA00022842"/>
    </source>
</evidence>
<keyword evidence="14" id="KW-0464">Manganese</keyword>
<dbReference type="InterPro" id="IPR003583">
    <property type="entry name" value="Hlx-hairpin-Hlx_DNA-bd_motif"/>
</dbReference>
<dbReference type="PANTHER" id="PTHR23389">
    <property type="entry name" value="CHROMOSOME TRANSMISSION FIDELITY FACTOR 18"/>
    <property type="match status" value="1"/>
</dbReference>
<dbReference type="Pfam" id="PF00533">
    <property type="entry name" value="BRCT"/>
    <property type="match status" value="1"/>
</dbReference>
<evidence type="ECO:0000313" key="18">
    <source>
        <dbReference type="Proteomes" id="UP000230353"/>
    </source>
</evidence>
<keyword evidence="9 14" id="KW-0460">Magnesium</keyword>
<keyword evidence="5 14" id="KW-0235">DNA replication</keyword>
<dbReference type="InterPro" id="IPR041663">
    <property type="entry name" value="DisA/LigA_HHH"/>
</dbReference>
<dbReference type="FunFam" id="2.40.50.140:FF:000012">
    <property type="entry name" value="DNA ligase"/>
    <property type="match status" value="1"/>
</dbReference>
<evidence type="ECO:0000256" key="5">
    <source>
        <dbReference type="ARBA" id="ARBA00022705"/>
    </source>
</evidence>
<feature type="binding site" evidence="14">
    <location>
        <position position="411"/>
    </location>
    <ligand>
        <name>Zn(2+)</name>
        <dbReference type="ChEBI" id="CHEBI:29105"/>
    </ligand>
</feature>
<dbReference type="PROSITE" id="PS01055">
    <property type="entry name" value="DNA_LIGASE_N1"/>
    <property type="match status" value="1"/>
</dbReference>
<dbReference type="InterPro" id="IPR001357">
    <property type="entry name" value="BRCT_dom"/>
</dbReference>
<dbReference type="SUPFAM" id="SSF50249">
    <property type="entry name" value="Nucleic acid-binding proteins"/>
    <property type="match status" value="1"/>
</dbReference>
<dbReference type="HAMAP" id="MF_01588">
    <property type="entry name" value="DNA_ligase_A"/>
    <property type="match status" value="1"/>
</dbReference>
<evidence type="ECO:0000256" key="8">
    <source>
        <dbReference type="ARBA" id="ARBA00022833"/>
    </source>
</evidence>
<evidence type="ECO:0000256" key="14">
    <source>
        <dbReference type="HAMAP-Rule" id="MF_01588"/>
    </source>
</evidence>
<dbReference type="SMART" id="SM00292">
    <property type="entry name" value="BRCT"/>
    <property type="match status" value="1"/>
</dbReference>
<dbReference type="InterPro" id="IPR036420">
    <property type="entry name" value="BRCT_dom_sf"/>
</dbReference>
<evidence type="ECO:0000256" key="3">
    <source>
        <dbReference type="ARBA" id="ARBA00013308"/>
    </source>
</evidence>
<comment type="catalytic activity">
    <reaction evidence="12 14 15">
        <text>NAD(+) + (deoxyribonucleotide)n-3'-hydroxyl + 5'-phospho-(deoxyribonucleotide)m = (deoxyribonucleotide)n+m + AMP + beta-nicotinamide D-nucleotide.</text>
        <dbReference type="EC" id="6.5.1.2"/>
    </reaction>
</comment>
<dbReference type="FunFam" id="1.10.150.20:FF:000007">
    <property type="entry name" value="DNA ligase"/>
    <property type="match status" value="1"/>
</dbReference>
<dbReference type="PROSITE" id="PS50172">
    <property type="entry name" value="BRCT"/>
    <property type="match status" value="1"/>
</dbReference>
<dbReference type="GO" id="GO:0006281">
    <property type="term" value="P:DNA repair"/>
    <property type="evidence" value="ECO:0007669"/>
    <property type="project" value="UniProtKB-KW"/>
</dbReference>
<dbReference type="InterPro" id="IPR013839">
    <property type="entry name" value="DNAligase_adenylation"/>
</dbReference>
<dbReference type="InterPro" id="IPR018239">
    <property type="entry name" value="DNA_ligase_AS"/>
</dbReference>
<keyword evidence="10 14" id="KW-0520">NAD</keyword>
<dbReference type="FunFam" id="1.10.150.20:FF:000006">
    <property type="entry name" value="DNA ligase"/>
    <property type="match status" value="1"/>
</dbReference>
<dbReference type="Gene3D" id="1.10.150.20">
    <property type="entry name" value="5' to 3' exonuclease, C-terminal subdomain"/>
    <property type="match status" value="2"/>
</dbReference>
<dbReference type="InterPro" id="IPR004149">
    <property type="entry name" value="Znf_DNAligase_C4"/>
</dbReference>
<comment type="caution">
    <text evidence="14">Lacks conserved residue(s) required for the propagation of feature annotation.</text>
</comment>
<feature type="binding site" evidence="14">
    <location>
        <position position="406"/>
    </location>
    <ligand>
        <name>Zn(2+)</name>
        <dbReference type="ChEBI" id="CHEBI:29105"/>
    </ligand>
</feature>
<evidence type="ECO:0000256" key="7">
    <source>
        <dbReference type="ARBA" id="ARBA00022763"/>
    </source>
</evidence>
<feature type="binding site" evidence="14">
    <location>
        <position position="113"/>
    </location>
    <ligand>
        <name>NAD(+)</name>
        <dbReference type="ChEBI" id="CHEBI:57540"/>
    </ligand>
</feature>
<dbReference type="InterPro" id="IPR001679">
    <property type="entry name" value="DNA_ligase"/>
</dbReference>
<dbReference type="CDD" id="cd00114">
    <property type="entry name" value="LIGANc"/>
    <property type="match status" value="1"/>
</dbReference>
<dbReference type="GO" id="GO:0005829">
    <property type="term" value="C:cytosol"/>
    <property type="evidence" value="ECO:0007669"/>
    <property type="project" value="TreeGrafter"/>
</dbReference>
<dbReference type="InterPro" id="IPR010994">
    <property type="entry name" value="RuvA_2-like"/>
</dbReference>